<dbReference type="GO" id="GO:0015276">
    <property type="term" value="F:ligand-gated monoatomic ion channel activity"/>
    <property type="evidence" value="ECO:0007669"/>
    <property type="project" value="InterPro"/>
</dbReference>
<evidence type="ECO:0000256" key="4">
    <source>
        <dbReference type="ARBA" id="ARBA00022989"/>
    </source>
</evidence>
<feature type="transmembrane region" description="Helical" evidence="14">
    <location>
        <begin position="197"/>
        <end position="221"/>
    </location>
</feature>
<evidence type="ECO:0000256" key="2">
    <source>
        <dbReference type="ARBA" id="ARBA00022448"/>
    </source>
</evidence>
<keyword evidence="9" id="KW-0325">Glycoprotein</keyword>
<keyword evidence="6" id="KW-0406">Ion transport</keyword>
<evidence type="ECO:0000256" key="7">
    <source>
        <dbReference type="ARBA" id="ARBA00023136"/>
    </source>
</evidence>
<dbReference type="Gene3D" id="1.20.1070.10">
    <property type="entry name" value="Rhodopsin 7-helix transmembrane proteins"/>
    <property type="match status" value="1"/>
</dbReference>
<dbReference type="PROSITE" id="PS00237">
    <property type="entry name" value="G_PROTEIN_RECEP_F1_1"/>
    <property type="match status" value="1"/>
</dbReference>
<evidence type="ECO:0000256" key="5">
    <source>
        <dbReference type="ARBA" id="ARBA00023040"/>
    </source>
</evidence>
<dbReference type="CDD" id="cd00637">
    <property type="entry name" value="7tm_classA_rhodopsin-like"/>
    <property type="match status" value="1"/>
</dbReference>
<comment type="similarity">
    <text evidence="13">Belongs to the G-protein coupled receptor 1 family.</text>
</comment>
<dbReference type="AlphaFoldDB" id="A0A6J8BW32"/>
<dbReference type="GO" id="GO:0005886">
    <property type="term" value="C:plasma membrane"/>
    <property type="evidence" value="ECO:0007669"/>
    <property type="project" value="TreeGrafter"/>
</dbReference>
<evidence type="ECO:0000256" key="12">
    <source>
        <dbReference type="ARBA" id="ARBA00023303"/>
    </source>
</evidence>
<name>A0A6J8BW32_MYTCO</name>
<evidence type="ECO:0000256" key="11">
    <source>
        <dbReference type="ARBA" id="ARBA00023286"/>
    </source>
</evidence>
<dbReference type="Gene3D" id="3.40.190.10">
    <property type="entry name" value="Periplasmic binding protein-like II"/>
    <property type="match status" value="1"/>
</dbReference>
<dbReference type="Proteomes" id="UP000507470">
    <property type="component" value="Unassembled WGS sequence"/>
</dbReference>
<dbReference type="SMART" id="SM00918">
    <property type="entry name" value="Lig_chan-Glu_bd"/>
    <property type="match status" value="1"/>
</dbReference>
<sequence length="630" mass="71325">MENIHGNNTEKNRLASLHEFNKDYIDEHSIVTIILGILSLIGTLGNTMVVLVYVIIRQKTTHNVFILTLAVASLLVCCIAIPLEIAEKLYHYTMHTTVSCQISRSISYLFVIMSASVLLPITVDRYRRVCHPFGKHISRTTSAVIIVTVFCTSVIFSWPNIILWNVMYIDLHHNGSGNLTGLICVTYSYYDHTILPVVYTGGMLLLTIIHVFVISILYVFIGRQIFAHIRFRKKFKKYNSESAEKSEKRQFSEPRETSRKITKIAFIIVVVFILSYIPTSIAKIIDTVWLHHQLESDSSNINAPLFSNGSSNCNSLANNKIMMISGKDSLFSIFTRLQCMLANKRSLNINSVLNTITEYNSCCEINRVEMENNYINIYFNGTCSNPFSLQTNSLSSFHMSSQIIATETNVIVSVLKHSGWREIVILHDNTTARTVTQVTDILARTDVFLMVYNIDLYTECQLTGILSSLKVDMLDGALNVTMICTVNSSITVLKSARDFHNKYVEGQLRVQHISKWIIFSDSNFSQDDLNTFHLDNIVYLNLKSAKQNNKWGAMTIIQEDGNFTGLCFDILNEIARRLNFTYSVTIPPDGAFGAELPNGTWTGMVGMIQNERPETNTRPADQRAENQNLE</sequence>
<feature type="transmembrane region" description="Helical" evidence="14">
    <location>
        <begin position="105"/>
        <end position="123"/>
    </location>
</feature>
<evidence type="ECO:0000256" key="6">
    <source>
        <dbReference type="ARBA" id="ARBA00023065"/>
    </source>
</evidence>
<evidence type="ECO:0000256" key="14">
    <source>
        <dbReference type="SAM" id="Phobius"/>
    </source>
</evidence>
<dbReference type="PANTHER" id="PTHR45695">
    <property type="entry name" value="LEUCOKININ RECEPTOR-RELATED"/>
    <property type="match status" value="1"/>
</dbReference>
<feature type="transmembrane region" description="Helical" evidence="14">
    <location>
        <begin position="30"/>
        <end position="56"/>
    </location>
</feature>
<keyword evidence="3 13" id="KW-0812">Transmembrane</keyword>
<dbReference type="InterPro" id="IPR019594">
    <property type="entry name" value="Glu/Gly-bd"/>
</dbReference>
<dbReference type="PANTHER" id="PTHR45695:SF9">
    <property type="entry name" value="LEUCOKININ RECEPTOR"/>
    <property type="match status" value="1"/>
</dbReference>
<dbReference type="Pfam" id="PF10613">
    <property type="entry name" value="Lig_chan-Glu_bd"/>
    <property type="match status" value="1"/>
</dbReference>
<protein>
    <recommendedName>
        <fullName evidence="15">G-protein coupled receptors family 1 profile domain-containing protein</fullName>
    </recommendedName>
</protein>
<feature type="transmembrane region" description="Helical" evidence="14">
    <location>
        <begin position="264"/>
        <end position="285"/>
    </location>
</feature>
<dbReference type="SUPFAM" id="SSF53850">
    <property type="entry name" value="Periplasmic binding protein-like II"/>
    <property type="match status" value="1"/>
</dbReference>
<dbReference type="EMBL" id="CACVKT020003965">
    <property type="protein sequence ID" value="CAC5387114.1"/>
    <property type="molecule type" value="Genomic_DNA"/>
</dbReference>
<reference evidence="16 17" key="1">
    <citation type="submission" date="2020-06" db="EMBL/GenBank/DDBJ databases">
        <authorList>
            <person name="Li R."/>
            <person name="Bekaert M."/>
        </authorList>
    </citation>
    <scope>NUCLEOTIDE SEQUENCE [LARGE SCALE GENOMIC DNA]</scope>
    <source>
        <strain evidence="17">wild</strain>
    </source>
</reference>
<comment type="subcellular location">
    <subcellularLocation>
        <location evidence="1">Membrane</location>
        <topology evidence="1">Multi-pass membrane protein</topology>
    </subcellularLocation>
</comment>
<keyword evidence="12" id="KW-0407">Ion channel</keyword>
<keyword evidence="7 14" id="KW-0472">Membrane</keyword>
<keyword evidence="5 13" id="KW-0297">G-protein coupled receptor</keyword>
<dbReference type="PRINTS" id="PR00237">
    <property type="entry name" value="GPCRRHODOPSN"/>
</dbReference>
<dbReference type="OrthoDB" id="6163051at2759"/>
<evidence type="ECO:0000256" key="3">
    <source>
        <dbReference type="ARBA" id="ARBA00022692"/>
    </source>
</evidence>
<evidence type="ECO:0000256" key="9">
    <source>
        <dbReference type="ARBA" id="ARBA00023180"/>
    </source>
</evidence>
<evidence type="ECO:0000256" key="10">
    <source>
        <dbReference type="ARBA" id="ARBA00023224"/>
    </source>
</evidence>
<dbReference type="GO" id="GO:0004930">
    <property type="term" value="F:G protein-coupled receptor activity"/>
    <property type="evidence" value="ECO:0007669"/>
    <property type="project" value="UniProtKB-KW"/>
</dbReference>
<dbReference type="Pfam" id="PF00001">
    <property type="entry name" value="7tm_1"/>
    <property type="match status" value="1"/>
</dbReference>
<evidence type="ECO:0000259" key="15">
    <source>
        <dbReference type="PROSITE" id="PS50262"/>
    </source>
</evidence>
<evidence type="ECO:0000313" key="16">
    <source>
        <dbReference type="EMBL" id="CAC5387114.1"/>
    </source>
</evidence>
<evidence type="ECO:0000313" key="17">
    <source>
        <dbReference type="Proteomes" id="UP000507470"/>
    </source>
</evidence>
<evidence type="ECO:0000256" key="13">
    <source>
        <dbReference type="RuleBase" id="RU000688"/>
    </source>
</evidence>
<dbReference type="PROSITE" id="PS50262">
    <property type="entry name" value="G_PROTEIN_RECEP_F1_2"/>
    <property type="match status" value="1"/>
</dbReference>
<dbReference type="InterPro" id="IPR017452">
    <property type="entry name" value="GPCR_Rhodpsn_7TM"/>
</dbReference>
<evidence type="ECO:0000256" key="1">
    <source>
        <dbReference type="ARBA" id="ARBA00004141"/>
    </source>
</evidence>
<dbReference type="InterPro" id="IPR000276">
    <property type="entry name" value="GPCR_Rhodpsn"/>
</dbReference>
<evidence type="ECO:0000256" key="8">
    <source>
        <dbReference type="ARBA" id="ARBA00023170"/>
    </source>
</evidence>
<keyword evidence="4 14" id="KW-1133">Transmembrane helix</keyword>
<organism evidence="16 17">
    <name type="scientific">Mytilus coruscus</name>
    <name type="common">Sea mussel</name>
    <dbReference type="NCBI Taxonomy" id="42192"/>
    <lineage>
        <taxon>Eukaryota</taxon>
        <taxon>Metazoa</taxon>
        <taxon>Spiralia</taxon>
        <taxon>Lophotrochozoa</taxon>
        <taxon>Mollusca</taxon>
        <taxon>Bivalvia</taxon>
        <taxon>Autobranchia</taxon>
        <taxon>Pteriomorphia</taxon>
        <taxon>Mytilida</taxon>
        <taxon>Mytiloidea</taxon>
        <taxon>Mytilidae</taxon>
        <taxon>Mytilinae</taxon>
        <taxon>Mytilus</taxon>
    </lineage>
</organism>
<gene>
    <name evidence="16" type="ORF">MCOR_22485</name>
</gene>
<feature type="transmembrane region" description="Helical" evidence="14">
    <location>
        <begin position="63"/>
        <end position="85"/>
    </location>
</feature>
<keyword evidence="8 13" id="KW-0675">Receptor</keyword>
<keyword evidence="11" id="KW-1071">Ligand-gated ion channel</keyword>
<dbReference type="SUPFAM" id="SSF81321">
    <property type="entry name" value="Family A G protein-coupled receptor-like"/>
    <property type="match status" value="1"/>
</dbReference>
<accession>A0A6J8BW32</accession>
<feature type="transmembrane region" description="Helical" evidence="14">
    <location>
        <begin position="143"/>
        <end position="164"/>
    </location>
</feature>
<proteinExistence type="inferred from homology"/>
<keyword evidence="17" id="KW-1185">Reference proteome</keyword>
<keyword evidence="10 13" id="KW-0807">Transducer</keyword>
<keyword evidence="2" id="KW-0813">Transport</keyword>
<feature type="domain" description="G-protein coupled receptors family 1 profile" evidence="15">
    <location>
        <begin position="45"/>
        <end position="322"/>
    </location>
</feature>